<dbReference type="GO" id="GO:0016829">
    <property type="term" value="F:lyase activity"/>
    <property type="evidence" value="ECO:0007669"/>
    <property type="project" value="UniProtKB-KW"/>
</dbReference>
<dbReference type="OrthoDB" id="5070127at2"/>
<dbReference type="SUPFAM" id="SSF110857">
    <property type="entry name" value="Gamma-glutamyl cyclotransferase-like"/>
    <property type="match status" value="1"/>
</dbReference>
<reference evidence="2 3" key="1">
    <citation type="submission" date="2016-09" db="EMBL/GenBank/DDBJ databases">
        <title>Streptomyces rubrolavendulae MJM4426 Genome sequencing and assembly.</title>
        <authorList>
            <person name="Kim J.-G."/>
        </authorList>
    </citation>
    <scope>NUCLEOTIDE SEQUENCE [LARGE SCALE GENOMIC DNA]</scope>
    <source>
        <strain evidence="2 3">MJM4426</strain>
    </source>
</reference>
<dbReference type="KEGG" id="srn:A4G23_01574"/>
<name>A0A1D8FZX0_9ACTN</name>
<dbReference type="InterPro" id="IPR013024">
    <property type="entry name" value="GGCT-like"/>
</dbReference>
<evidence type="ECO:0000313" key="2">
    <source>
        <dbReference type="EMBL" id="AOT58755.1"/>
    </source>
</evidence>
<dbReference type="EMBL" id="CP017316">
    <property type="protein sequence ID" value="AOT58755.1"/>
    <property type="molecule type" value="Genomic_DNA"/>
</dbReference>
<dbReference type="EC" id="4.3.2.6" evidence="2"/>
<dbReference type="InterPro" id="IPR036568">
    <property type="entry name" value="GGCT-like_sf"/>
</dbReference>
<evidence type="ECO:0000259" key="1">
    <source>
        <dbReference type="Pfam" id="PF06094"/>
    </source>
</evidence>
<organism evidence="2 3">
    <name type="scientific">Streptomyces rubrolavendulae</name>
    <dbReference type="NCBI Taxonomy" id="285473"/>
    <lineage>
        <taxon>Bacteria</taxon>
        <taxon>Bacillati</taxon>
        <taxon>Actinomycetota</taxon>
        <taxon>Actinomycetes</taxon>
        <taxon>Kitasatosporales</taxon>
        <taxon>Streptomycetaceae</taxon>
        <taxon>Streptomyces</taxon>
    </lineage>
</organism>
<gene>
    <name evidence="2" type="primary">btrG</name>
    <name evidence="2" type="ORF">A4G23_01574</name>
</gene>
<dbReference type="CDD" id="cd06661">
    <property type="entry name" value="GGCT_like"/>
    <property type="match status" value="1"/>
</dbReference>
<dbReference type="RefSeq" id="WP_069979611.1">
    <property type="nucleotide sequence ID" value="NZ_CP017316.1"/>
</dbReference>
<sequence length="146" mass="15397">MTAAELPFFVYGTLRPGEHNHARFLAGRTAGGGPARLPGAALHDGPGYPYAVRDPRGGEVVGELVHAAPGAYAGLLAVLDRLEDFHGPGHPRNLYERLVREVVRVRDGARVAAWVYVAAAGAVPGPRIPAGDWLSRGPVRGAPRTP</sequence>
<evidence type="ECO:0000313" key="3">
    <source>
        <dbReference type="Proteomes" id="UP000095349"/>
    </source>
</evidence>
<dbReference type="PATRIC" id="fig|285473.5.peg.1632"/>
<proteinExistence type="predicted"/>
<dbReference type="AlphaFoldDB" id="A0A1D8FZX0"/>
<feature type="domain" description="Gamma-glutamylcyclotransferase AIG2-like" evidence="1">
    <location>
        <begin position="8"/>
        <end position="134"/>
    </location>
</feature>
<dbReference type="STRING" id="285473.A4G23_01574"/>
<keyword evidence="2" id="KW-0808">Transferase</keyword>
<dbReference type="GO" id="GO:0016740">
    <property type="term" value="F:transferase activity"/>
    <property type="evidence" value="ECO:0007669"/>
    <property type="project" value="UniProtKB-KW"/>
</dbReference>
<accession>A0A1D8FZX0</accession>
<keyword evidence="2" id="KW-0456">Lyase</keyword>
<dbReference type="Proteomes" id="UP000095349">
    <property type="component" value="Chromosome"/>
</dbReference>
<protein>
    <submittedName>
        <fullName evidence="2">Gamma-L-glutamyl-butirosin B gamma-glutamyl cyclotransferase</fullName>
        <ecNumber evidence="2">4.3.2.6</ecNumber>
    </submittedName>
</protein>
<dbReference type="InterPro" id="IPR009288">
    <property type="entry name" value="AIG2-like_dom"/>
</dbReference>
<keyword evidence="3" id="KW-1185">Reference proteome</keyword>
<dbReference type="Gene3D" id="3.10.490.10">
    <property type="entry name" value="Gamma-glutamyl cyclotransferase-like"/>
    <property type="match status" value="1"/>
</dbReference>
<dbReference type="Pfam" id="PF06094">
    <property type="entry name" value="GGACT"/>
    <property type="match status" value="1"/>
</dbReference>